<keyword evidence="4" id="KW-1185">Reference proteome</keyword>
<dbReference type="PANTHER" id="PTHR35708">
    <property type="entry name" value="GB|AAD25831.1"/>
    <property type="match status" value="1"/>
</dbReference>
<accession>A0A7J7C8M0</accession>
<name>A0A7J7C8M0_TRIWF</name>
<comment type="caution">
    <text evidence="3">The sequence shown here is derived from an EMBL/GenBank/DDBJ whole genome shotgun (WGS) entry which is preliminary data.</text>
</comment>
<evidence type="ECO:0000256" key="2">
    <source>
        <dbReference type="SAM" id="Phobius"/>
    </source>
</evidence>
<reference evidence="3 4" key="1">
    <citation type="journal article" date="2020" name="Nat. Commun.">
        <title>Genome of Tripterygium wilfordii and identification of cytochrome P450 involved in triptolide biosynthesis.</title>
        <authorList>
            <person name="Tu L."/>
            <person name="Su P."/>
            <person name="Zhang Z."/>
            <person name="Gao L."/>
            <person name="Wang J."/>
            <person name="Hu T."/>
            <person name="Zhou J."/>
            <person name="Zhang Y."/>
            <person name="Zhao Y."/>
            <person name="Liu Y."/>
            <person name="Song Y."/>
            <person name="Tong Y."/>
            <person name="Lu Y."/>
            <person name="Yang J."/>
            <person name="Xu C."/>
            <person name="Jia M."/>
            <person name="Peters R.J."/>
            <person name="Huang L."/>
            <person name="Gao W."/>
        </authorList>
    </citation>
    <scope>NUCLEOTIDE SEQUENCE [LARGE SCALE GENOMIC DNA]</scope>
    <source>
        <strain evidence="4">cv. XIE 37</strain>
        <tissue evidence="3">Leaf</tissue>
    </source>
</reference>
<feature type="transmembrane region" description="Helical" evidence="2">
    <location>
        <begin position="31"/>
        <end position="47"/>
    </location>
</feature>
<keyword evidence="2" id="KW-0812">Transmembrane</keyword>
<proteinExistence type="predicted"/>
<sequence length="215" mass="24201">MVKLTPVCVAVFVPCLLLLLTCSTNYGFSSLLLTIPILIIPTIVFLFKPTKKKLRLIENPAQNEHVICRPTSSPEEKIEEENQVSEESDGDGNMIEYQVESLDFPSDSESSDELLTSECIELNWVGSNNGSQFLEISEEEEEEEEDGLIEINIPGNDLDEEYKQDLPDFLPESMFQQQGLMELLGELNEATEEENLIEIDLSMGSIKCPMFEVEA</sequence>
<keyword evidence="2" id="KW-1133">Transmembrane helix</keyword>
<gene>
    <name evidence="3" type="ORF">HS088_TW19G00069</name>
</gene>
<dbReference type="Proteomes" id="UP000593562">
    <property type="component" value="Unassembled WGS sequence"/>
</dbReference>
<organism evidence="3 4">
    <name type="scientific">Tripterygium wilfordii</name>
    <name type="common">Thunder God vine</name>
    <dbReference type="NCBI Taxonomy" id="458696"/>
    <lineage>
        <taxon>Eukaryota</taxon>
        <taxon>Viridiplantae</taxon>
        <taxon>Streptophyta</taxon>
        <taxon>Embryophyta</taxon>
        <taxon>Tracheophyta</taxon>
        <taxon>Spermatophyta</taxon>
        <taxon>Magnoliopsida</taxon>
        <taxon>eudicotyledons</taxon>
        <taxon>Gunneridae</taxon>
        <taxon>Pentapetalae</taxon>
        <taxon>rosids</taxon>
        <taxon>fabids</taxon>
        <taxon>Celastrales</taxon>
        <taxon>Celastraceae</taxon>
        <taxon>Tripterygium</taxon>
    </lineage>
</organism>
<dbReference type="EMBL" id="JAAARO010000019">
    <property type="protein sequence ID" value="KAF5730479.1"/>
    <property type="molecule type" value="Genomic_DNA"/>
</dbReference>
<dbReference type="PANTHER" id="PTHR35708:SF4">
    <property type="entry name" value="TRANSMEMBRANE PROTEIN"/>
    <property type="match status" value="1"/>
</dbReference>
<protein>
    <submittedName>
        <fullName evidence="3">Uncharacterized protein</fullName>
    </submittedName>
</protein>
<dbReference type="InParanoid" id="A0A7J7C8M0"/>
<keyword evidence="2" id="KW-0472">Membrane</keyword>
<evidence type="ECO:0000256" key="1">
    <source>
        <dbReference type="SAM" id="MobiDB-lite"/>
    </source>
</evidence>
<feature type="compositionally biased region" description="Acidic residues" evidence="1">
    <location>
        <begin position="77"/>
        <end position="90"/>
    </location>
</feature>
<dbReference type="AlphaFoldDB" id="A0A7J7C8M0"/>
<evidence type="ECO:0000313" key="3">
    <source>
        <dbReference type="EMBL" id="KAF5730479.1"/>
    </source>
</evidence>
<feature type="region of interest" description="Disordered" evidence="1">
    <location>
        <begin position="70"/>
        <end position="90"/>
    </location>
</feature>
<evidence type="ECO:0000313" key="4">
    <source>
        <dbReference type="Proteomes" id="UP000593562"/>
    </source>
</evidence>